<evidence type="ECO:0000313" key="2">
    <source>
        <dbReference type="Proteomes" id="UP000789508"/>
    </source>
</evidence>
<dbReference type="OrthoDB" id="2441924at2759"/>
<protein>
    <submittedName>
        <fullName evidence="1">10588_t:CDS:1</fullName>
    </submittedName>
</protein>
<dbReference type="AlphaFoldDB" id="A0A9N9HY27"/>
<keyword evidence="2" id="KW-1185">Reference proteome</keyword>
<sequence length="102" mass="11990">KHRGQLLVENLEAIAKIHSYYLANNKSKLFYYDQGHLADEIHQILKMTDLYDEEEDIDLDQIMLNINLERSNIDDDSEILEDQVLKLQDTINLDISYLNQPV</sequence>
<proteinExistence type="predicted"/>
<accession>A0A9N9HY27</accession>
<gene>
    <name evidence="1" type="ORF">ALEPTO_LOCUS11928</name>
</gene>
<dbReference type="Proteomes" id="UP000789508">
    <property type="component" value="Unassembled WGS sequence"/>
</dbReference>
<dbReference type="EMBL" id="CAJVPS010022705">
    <property type="protein sequence ID" value="CAG8711534.1"/>
    <property type="molecule type" value="Genomic_DNA"/>
</dbReference>
<comment type="caution">
    <text evidence="1">The sequence shown here is derived from an EMBL/GenBank/DDBJ whole genome shotgun (WGS) entry which is preliminary data.</text>
</comment>
<name>A0A9N9HY27_9GLOM</name>
<evidence type="ECO:0000313" key="1">
    <source>
        <dbReference type="EMBL" id="CAG8711534.1"/>
    </source>
</evidence>
<feature type="non-terminal residue" evidence="1">
    <location>
        <position position="1"/>
    </location>
</feature>
<reference evidence="1" key="1">
    <citation type="submission" date="2021-06" db="EMBL/GenBank/DDBJ databases">
        <authorList>
            <person name="Kallberg Y."/>
            <person name="Tangrot J."/>
            <person name="Rosling A."/>
        </authorList>
    </citation>
    <scope>NUCLEOTIDE SEQUENCE</scope>
    <source>
        <strain evidence="1">FL130A</strain>
    </source>
</reference>
<organism evidence="1 2">
    <name type="scientific">Ambispora leptoticha</name>
    <dbReference type="NCBI Taxonomy" id="144679"/>
    <lineage>
        <taxon>Eukaryota</taxon>
        <taxon>Fungi</taxon>
        <taxon>Fungi incertae sedis</taxon>
        <taxon>Mucoromycota</taxon>
        <taxon>Glomeromycotina</taxon>
        <taxon>Glomeromycetes</taxon>
        <taxon>Archaeosporales</taxon>
        <taxon>Ambisporaceae</taxon>
        <taxon>Ambispora</taxon>
    </lineage>
</organism>
<feature type="non-terminal residue" evidence="1">
    <location>
        <position position="102"/>
    </location>
</feature>